<dbReference type="STRING" id="1602171.ST44_10375"/>
<evidence type="ECO:0000259" key="4">
    <source>
        <dbReference type="Pfam" id="PF18818"/>
    </source>
</evidence>
<gene>
    <name evidence="5" type="ORF">ST44_10375</name>
</gene>
<feature type="domain" description="N-terminal" evidence="3">
    <location>
        <begin position="11"/>
        <end position="117"/>
    </location>
</feature>
<evidence type="ECO:0000259" key="2">
    <source>
        <dbReference type="Pfam" id="PF01624"/>
    </source>
</evidence>
<dbReference type="InterPro" id="IPR013610">
    <property type="entry name" value="ArdC_N"/>
</dbReference>
<organism evidence="5 6">
    <name type="scientific">Prevotella pectinovora</name>
    <dbReference type="NCBI Taxonomy" id="1602169"/>
    <lineage>
        <taxon>Bacteria</taxon>
        <taxon>Pseudomonadati</taxon>
        <taxon>Bacteroidota</taxon>
        <taxon>Bacteroidia</taxon>
        <taxon>Bacteroidales</taxon>
        <taxon>Prevotellaceae</taxon>
        <taxon>Prevotella</taxon>
    </lineage>
</organism>
<evidence type="ECO:0000313" key="6">
    <source>
        <dbReference type="Proteomes" id="UP000032046"/>
    </source>
</evidence>
<feature type="region of interest" description="Disordered" evidence="1">
    <location>
        <begin position="804"/>
        <end position="836"/>
    </location>
</feature>
<dbReference type="Pfam" id="PF08401">
    <property type="entry name" value="ArdcN"/>
    <property type="match status" value="1"/>
</dbReference>
<dbReference type="Pfam" id="PF18818">
    <property type="entry name" value="MPTase-PolyVal"/>
    <property type="match status" value="1"/>
</dbReference>
<evidence type="ECO:0000259" key="3">
    <source>
        <dbReference type="Pfam" id="PF08401"/>
    </source>
</evidence>
<feature type="compositionally biased region" description="Basic and acidic residues" evidence="1">
    <location>
        <begin position="648"/>
        <end position="701"/>
    </location>
</feature>
<comment type="caution">
    <text evidence="5">The sequence shown here is derived from an EMBL/GenBank/DDBJ whole genome shotgun (WGS) entry which is preliminary data.</text>
</comment>
<sequence length="836" mass="95295">MTEKNQQEKNAAERQVELLVKAFDKAQENGGVWLNKDGKKAPQFYLKGVTVSPFNAIILGLHSDQSNYKTNEYTLFTEAKKRGESVQSGQKGVPFYWYNWNEYQSKADPEVKISRDEYKALTPEQQSDYKGIRNREVRMLFNIEQTILPMVDKDAFDKEVKERGRLSDRGEIKATSSEISINDFILKTRDNLVAIRLDTTGVAHYDAQKDTAYVPKRENYEHYNDYVNALVEQVVAATGHAQRLNREGMNNRGGKAPSEDAQKRELLVREIATAAKMQEFGLPAKLSEEGMKNIEYWKREFKEDPCLIDAIEKDVNNTLDMIHKAERGEKVEKRQLNAQDVEAPKTIIPKHYYVADEIKTLPNKDSKEMVIVRDAGSKTADVVLPAGASLAVDNEIPGMNKKRIEHALQKEGFDTVKFYNTDGSLGFHPDDSYFDCKEISVSKLNKWELEDITKLDVTDAVKRSGAIDFDKVLMLKDDEGKWAMYLKPENEKAFSVYPDKADVNKFFTTIQQGNDEANERLRQDMATKYYVMASEKPELKVDLFKSQASAEELARIERVNIFKTKATENKPSVILCVPTIDGKRVQAREVSGQQWQRMWLADDKQDYKTHLAASLFADVLRKERTEAVAVGTDKTEQEAQADTQEQTKNVENHEEETKQEQKEEQAATNKKQEEEKRRNSPEQKEKEKQEEKAKEEATKAETKAVAAVALSPMLKQFLDLKSKHPDALLLFRTGDFYETYKEDAEKASKILGITLTKSTKTKDEQGKPLAMAGFPYHALDSYLPKLIRAGERVAICDQLEAPKQTAKRGISEMVTPSAAPEKEQKTEPDKQQSFHR</sequence>
<dbReference type="Pfam" id="PF01624">
    <property type="entry name" value="MutS_I"/>
    <property type="match status" value="1"/>
</dbReference>
<dbReference type="GO" id="GO:0030983">
    <property type="term" value="F:mismatched DNA binding"/>
    <property type="evidence" value="ECO:0007669"/>
    <property type="project" value="InterPro"/>
</dbReference>
<dbReference type="InterPro" id="IPR016151">
    <property type="entry name" value="DNA_mismatch_repair_MutS_N"/>
</dbReference>
<name>A0A0D0I3U2_9BACT</name>
<dbReference type="RefSeq" id="WP_042519836.1">
    <property type="nucleotide sequence ID" value="NZ_JXQI01000018.1"/>
</dbReference>
<reference evidence="5 6" key="1">
    <citation type="submission" date="2015-01" db="EMBL/GenBank/DDBJ databases">
        <title>Comparative genomics of non-oral Prevotella species.</title>
        <authorList>
            <person name="Accetto T."/>
            <person name="Nograsek B."/>
            <person name="Avgustin G."/>
        </authorList>
    </citation>
    <scope>NUCLEOTIDE SEQUENCE [LARGE SCALE GENOMIC DNA]</scope>
    <source>
        <strain evidence="5 6">P5-119</strain>
    </source>
</reference>
<feature type="compositionally biased region" description="Basic and acidic residues" evidence="1">
    <location>
        <begin position="820"/>
        <end position="836"/>
    </location>
</feature>
<dbReference type="GO" id="GO:0003697">
    <property type="term" value="F:single-stranded DNA binding"/>
    <property type="evidence" value="ECO:0007669"/>
    <property type="project" value="InterPro"/>
</dbReference>
<keyword evidence="6" id="KW-1185">Reference proteome</keyword>
<dbReference type="Proteomes" id="UP000032046">
    <property type="component" value="Unassembled WGS sequence"/>
</dbReference>
<feature type="domain" description="Polyvalent protein metallopeptidase" evidence="4">
    <location>
        <begin position="195"/>
        <end position="308"/>
    </location>
</feature>
<dbReference type="GO" id="GO:0006298">
    <property type="term" value="P:mismatch repair"/>
    <property type="evidence" value="ECO:0007669"/>
    <property type="project" value="InterPro"/>
</dbReference>
<dbReference type="InterPro" id="IPR007695">
    <property type="entry name" value="DNA_mismatch_repair_MutS-lik_N"/>
</dbReference>
<dbReference type="InterPro" id="IPR041459">
    <property type="entry name" value="MPTase-PolyVal"/>
</dbReference>
<dbReference type="EMBL" id="JXQK01000075">
    <property type="protein sequence ID" value="KIP60843.1"/>
    <property type="molecule type" value="Genomic_DNA"/>
</dbReference>
<evidence type="ECO:0000313" key="5">
    <source>
        <dbReference type="EMBL" id="KIP60843.1"/>
    </source>
</evidence>
<dbReference type="AlphaFoldDB" id="A0A0D0I3U2"/>
<feature type="region of interest" description="Disordered" evidence="1">
    <location>
        <begin position="629"/>
        <end position="701"/>
    </location>
</feature>
<dbReference type="SUPFAM" id="SSF55271">
    <property type="entry name" value="DNA repair protein MutS, domain I"/>
    <property type="match status" value="1"/>
</dbReference>
<feature type="compositionally biased region" description="Low complexity" evidence="1">
    <location>
        <begin position="638"/>
        <end position="647"/>
    </location>
</feature>
<feature type="domain" description="DNA mismatch repair protein MutS-like N-terminal" evidence="2">
    <location>
        <begin position="712"/>
        <end position="819"/>
    </location>
</feature>
<evidence type="ECO:0000256" key="1">
    <source>
        <dbReference type="SAM" id="MobiDB-lite"/>
    </source>
</evidence>
<accession>A0A0D0I3U2</accession>
<dbReference type="GO" id="GO:0005524">
    <property type="term" value="F:ATP binding"/>
    <property type="evidence" value="ECO:0007669"/>
    <property type="project" value="InterPro"/>
</dbReference>
<dbReference type="OrthoDB" id="1059349at2"/>
<dbReference type="Gene3D" id="3.40.1170.10">
    <property type="entry name" value="DNA repair protein MutS, domain I"/>
    <property type="match status" value="1"/>
</dbReference>
<proteinExistence type="predicted"/>
<protein>
    <submittedName>
        <fullName evidence="5">DNA primase</fullName>
    </submittedName>
</protein>